<dbReference type="EMBL" id="FONY01000052">
    <property type="protein sequence ID" value="SFF54312.1"/>
    <property type="molecule type" value="Genomic_DNA"/>
</dbReference>
<protein>
    <recommendedName>
        <fullName evidence="4">DUF1440 domain-containing protein</fullName>
    </recommendedName>
</protein>
<keyword evidence="1" id="KW-0472">Membrane</keyword>
<keyword evidence="1" id="KW-0812">Transmembrane</keyword>
<dbReference type="Proteomes" id="UP000199513">
    <property type="component" value="Unassembled WGS sequence"/>
</dbReference>
<gene>
    <name evidence="2" type="ORF">SAMN04488541_105224</name>
</gene>
<accession>A0A1I2JHJ0</accession>
<reference evidence="2 3" key="1">
    <citation type="submission" date="2016-10" db="EMBL/GenBank/DDBJ databases">
        <authorList>
            <person name="de Groot N.N."/>
        </authorList>
    </citation>
    <scope>NUCLEOTIDE SEQUENCE [LARGE SCALE GENOMIC DNA]</scope>
    <source>
        <strain>GEY</strain>
        <strain evidence="3">DSM 9560</strain>
    </source>
</reference>
<organism evidence="2 3">
    <name type="scientific">Thermoflexibacter ruber</name>
    <dbReference type="NCBI Taxonomy" id="1003"/>
    <lineage>
        <taxon>Bacteria</taxon>
        <taxon>Pseudomonadati</taxon>
        <taxon>Bacteroidota</taxon>
        <taxon>Cytophagia</taxon>
        <taxon>Cytophagales</taxon>
        <taxon>Thermoflexibacteraceae</taxon>
        <taxon>Thermoflexibacter</taxon>
    </lineage>
</organism>
<dbReference type="AlphaFoldDB" id="A0A1I2JHJ0"/>
<feature type="transmembrane region" description="Helical" evidence="1">
    <location>
        <begin position="72"/>
        <end position="91"/>
    </location>
</feature>
<name>A0A1I2JHJ0_9BACT</name>
<sequence length="129" mass="14347">MKSKLIVRSILSGILASIAGICYQFAYESALNCNFSKIINPISISMASMIGTILMTFGYWILGKLKLERYQLWYYIIINILSIASIIGPMGSTLPLDIENPELFPGLIAPLHLFPALSFITLSRSDKNE</sequence>
<evidence type="ECO:0000313" key="3">
    <source>
        <dbReference type="Proteomes" id="UP000199513"/>
    </source>
</evidence>
<dbReference type="RefSeq" id="WP_143091021.1">
    <property type="nucleotide sequence ID" value="NZ_FONY01000052.1"/>
</dbReference>
<feature type="transmembrane region" description="Helical" evidence="1">
    <location>
        <begin position="103"/>
        <end position="122"/>
    </location>
</feature>
<evidence type="ECO:0000313" key="2">
    <source>
        <dbReference type="EMBL" id="SFF54312.1"/>
    </source>
</evidence>
<feature type="transmembrane region" description="Helical" evidence="1">
    <location>
        <begin position="38"/>
        <end position="60"/>
    </location>
</feature>
<dbReference type="OrthoDB" id="1467814at2"/>
<evidence type="ECO:0008006" key="4">
    <source>
        <dbReference type="Google" id="ProtNLM"/>
    </source>
</evidence>
<dbReference type="STRING" id="1003.SAMN04488541_105224"/>
<feature type="transmembrane region" description="Helical" evidence="1">
    <location>
        <begin position="5"/>
        <end position="26"/>
    </location>
</feature>
<proteinExistence type="predicted"/>
<keyword evidence="1" id="KW-1133">Transmembrane helix</keyword>
<evidence type="ECO:0000256" key="1">
    <source>
        <dbReference type="SAM" id="Phobius"/>
    </source>
</evidence>
<keyword evidence="3" id="KW-1185">Reference proteome</keyword>